<protein>
    <recommendedName>
        <fullName evidence="1">Signal peptidase I</fullName>
        <ecNumber evidence="1">3.4.21.89</ecNumber>
    </recommendedName>
</protein>
<dbReference type="EC" id="3.4.21.89" evidence="1"/>
<keyword evidence="5" id="KW-1185">Reference proteome</keyword>
<keyword evidence="3" id="KW-0472">Membrane</keyword>
<dbReference type="InterPro" id="IPR001733">
    <property type="entry name" value="Peptidase_S26B"/>
</dbReference>
<keyword evidence="3" id="KW-0812">Transmembrane</keyword>
<dbReference type="CDD" id="cd06530">
    <property type="entry name" value="S26_SPase_I"/>
    <property type="match status" value="1"/>
</dbReference>
<dbReference type="AlphaFoldDB" id="A0A4R6RYM9"/>
<proteinExistence type="predicted"/>
<feature type="region of interest" description="Disordered" evidence="2">
    <location>
        <begin position="101"/>
        <end position="122"/>
    </location>
</feature>
<dbReference type="EMBL" id="SNYA01000005">
    <property type="protein sequence ID" value="TDP91697.1"/>
    <property type="molecule type" value="Genomic_DNA"/>
</dbReference>
<feature type="transmembrane region" description="Helical" evidence="3">
    <location>
        <begin position="164"/>
        <end position="184"/>
    </location>
</feature>
<dbReference type="GO" id="GO:0004252">
    <property type="term" value="F:serine-type endopeptidase activity"/>
    <property type="evidence" value="ECO:0007669"/>
    <property type="project" value="UniProtKB-UniRule"/>
</dbReference>
<evidence type="ECO:0000256" key="1">
    <source>
        <dbReference type="NCBIfam" id="TIGR02228"/>
    </source>
</evidence>
<comment type="caution">
    <text evidence="4">The sequence shown here is derived from an EMBL/GenBank/DDBJ whole genome shotgun (WGS) entry which is preliminary data.</text>
</comment>
<evidence type="ECO:0000256" key="2">
    <source>
        <dbReference type="SAM" id="MobiDB-lite"/>
    </source>
</evidence>
<evidence type="ECO:0000256" key="3">
    <source>
        <dbReference type="SAM" id="Phobius"/>
    </source>
</evidence>
<dbReference type="Proteomes" id="UP000295601">
    <property type="component" value="Unassembled WGS sequence"/>
</dbReference>
<dbReference type="GO" id="GO:0009003">
    <property type="term" value="F:signal peptidase activity"/>
    <property type="evidence" value="ECO:0007669"/>
    <property type="project" value="UniProtKB-EC"/>
</dbReference>
<evidence type="ECO:0000313" key="4">
    <source>
        <dbReference type="EMBL" id="TDP91697.1"/>
    </source>
</evidence>
<dbReference type="NCBIfam" id="TIGR02228">
    <property type="entry name" value="sigpep_I_arch"/>
    <property type="match status" value="1"/>
</dbReference>
<gene>
    <name evidence="4" type="ORF">EDF62_2316</name>
</gene>
<reference evidence="4 5" key="1">
    <citation type="submission" date="2019-03" db="EMBL/GenBank/DDBJ databases">
        <title>Genomic analyses of the natural microbiome of Caenorhabditis elegans.</title>
        <authorList>
            <person name="Samuel B."/>
        </authorList>
    </citation>
    <scope>NUCLEOTIDE SEQUENCE [LARGE SCALE GENOMIC DNA]</scope>
    <source>
        <strain evidence="4 5">JUb18</strain>
    </source>
</reference>
<dbReference type="OrthoDB" id="3178064at2"/>
<name>A0A4R6RYM9_9MICO</name>
<accession>A0A4R6RYM9</accession>
<sequence length="240" mass="25117">MRAVSQVIRPLRSVLLTAGAVLGAVCALAVAASLVFGVSALNVISGSMAPGIPTGSMVFAKNVPAPEIRRGDVVTVERRSSGNDIDGLVTHRVVEVLLPEERSDDAADENRPQDTLGENGRRLVLKGDANALPDSDPYVVEEASRYLLHVPFLGNVSLFLQTPFGLSILLVCAALLAFMFFLPAEARARSTGARGASEQSAPTGGDYGADDEAHRGHAPAAPPQKISSQPTDPDNRTPGS</sequence>
<feature type="region of interest" description="Disordered" evidence="2">
    <location>
        <begin position="191"/>
        <end position="240"/>
    </location>
</feature>
<evidence type="ECO:0000313" key="5">
    <source>
        <dbReference type="Proteomes" id="UP000295601"/>
    </source>
</evidence>
<dbReference type="GO" id="GO:0016020">
    <property type="term" value="C:membrane"/>
    <property type="evidence" value="ECO:0007669"/>
    <property type="project" value="UniProtKB-UniRule"/>
</dbReference>
<dbReference type="InterPro" id="IPR019533">
    <property type="entry name" value="Peptidase_S26"/>
</dbReference>
<feature type="compositionally biased region" description="Polar residues" evidence="2">
    <location>
        <begin position="225"/>
        <end position="240"/>
    </location>
</feature>
<dbReference type="GO" id="GO:0006465">
    <property type="term" value="P:signal peptide processing"/>
    <property type="evidence" value="ECO:0007669"/>
    <property type="project" value="UniProtKB-UniRule"/>
</dbReference>
<organism evidence="4 5">
    <name type="scientific">Leucobacter luti</name>
    <dbReference type="NCBI Taxonomy" id="340320"/>
    <lineage>
        <taxon>Bacteria</taxon>
        <taxon>Bacillati</taxon>
        <taxon>Actinomycetota</taxon>
        <taxon>Actinomycetes</taxon>
        <taxon>Micrococcales</taxon>
        <taxon>Microbacteriaceae</taxon>
        <taxon>Leucobacter</taxon>
    </lineage>
</organism>
<feature type="compositionally biased region" description="Basic and acidic residues" evidence="2">
    <location>
        <begin position="101"/>
        <end position="112"/>
    </location>
</feature>
<keyword evidence="3" id="KW-1133">Transmembrane helix</keyword>